<accession>A0A5B0MQV9</accession>
<keyword evidence="3" id="KW-1185">Reference proteome</keyword>
<dbReference type="AlphaFoldDB" id="A0A5B0MQV9"/>
<evidence type="ECO:0008006" key="4">
    <source>
        <dbReference type="Google" id="ProtNLM"/>
    </source>
</evidence>
<dbReference type="InterPro" id="IPR053094">
    <property type="entry name" value="Zinc_metalloprotease_ZmpB"/>
</dbReference>
<feature type="region of interest" description="Disordered" evidence="1">
    <location>
        <begin position="942"/>
        <end position="975"/>
    </location>
</feature>
<proteinExistence type="predicted"/>
<organism evidence="2 3">
    <name type="scientific">Puccinia graminis f. sp. tritici</name>
    <dbReference type="NCBI Taxonomy" id="56615"/>
    <lineage>
        <taxon>Eukaryota</taxon>
        <taxon>Fungi</taxon>
        <taxon>Dikarya</taxon>
        <taxon>Basidiomycota</taxon>
        <taxon>Pucciniomycotina</taxon>
        <taxon>Pucciniomycetes</taxon>
        <taxon>Pucciniales</taxon>
        <taxon>Pucciniaceae</taxon>
        <taxon>Puccinia</taxon>
    </lineage>
</organism>
<feature type="compositionally biased region" description="Acidic residues" evidence="1">
    <location>
        <begin position="425"/>
        <end position="436"/>
    </location>
</feature>
<feature type="region of interest" description="Disordered" evidence="1">
    <location>
        <begin position="382"/>
        <end position="461"/>
    </location>
</feature>
<dbReference type="PANTHER" id="PTHR48193:SF2">
    <property type="entry name" value="ZINC METALLOPROTEASE ZMPB"/>
    <property type="match status" value="1"/>
</dbReference>
<evidence type="ECO:0000313" key="3">
    <source>
        <dbReference type="Proteomes" id="UP000324748"/>
    </source>
</evidence>
<evidence type="ECO:0000256" key="1">
    <source>
        <dbReference type="SAM" id="MobiDB-lite"/>
    </source>
</evidence>
<feature type="compositionally biased region" description="Basic and acidic residues" evidence="1">
    <location>
        <begin position="437"/>
        <end position="461"/>
    </location>
</feature>
<evidence type="ECO:0000313" key="2">
    <source>
        <dbReference type="EMBL" id="KAA1078508.1"/>
    </source>
</evidence>
<feature type="region of interest" description="Disordered" evidence="1">
    <location>
        <begin position="255"/>
        <end position="313"/>
    </location>
</feature>
<dbReference type="PANTHER" id="PTHR48193">
    <property type="entry name" value="ZINC METALLOPROTEASE ZMPB-RELATED"/>
    <property type="match status" value="1"/>
</dbReference>
<feature type="compositionally biased region" description="Acidic residues" evidence="1">
    <location>
        <begin position="953"/>
        <end position="975"/>
    </location>
</feature>
<protein>
    <recommendedName>
        <fullName evidence="4">Golgi to ER traffic-protein</fullName>
    </recommendedName>
</protein>
<dbReference type="Proteomes" id="UP000324748">
    <property type="component" value="Unassembled WGS sequence"/>
</dbReference>
<gene>
    <name evidence="2" type="ORF">PGT21_035830</name>
</gene>
<comment type="caution">
    <text evidence="2">The sequence shown here is derived from an EMBL/GenBank/DDBJ whole genome shotgun (WGS) entry which is preliminary data.</text>
</comment>
<name>A0A5B0MQV9_PUCGR</name>
<reference evidence="2 3" key="1">
    <citation type="submission" date="2019-05" db="EMBL/GenBank/DDBJ databases">
        <title>Emergence of the Ug99 lineage of the wheat stem rust pathogen through somatic hybridization.</title>
        <authorList>
            <person name="Li F."/>
            <person name="Upadhyaya N.M."/>
            <person name="Sperschneider J."/>
            <person name="Matny O."/>
            <person name="Nguyen-Phuc H."/>
            <person name="Mago R."/>
            <person name="Raley C."/>
            <person name="Miller M.E."/>
            <person name="Silverstein K.A.T."/>
            <person name="Henningsen E."/>
            <person name="Hirsch C.D."/>
            <person name="Visser B."/>
            <person name="Pretorius Z.A."/>
            <person name="Steffenson B.J."/>
            <person name="Schwessinger B."/>
            <person name="Dodds P.N."/>
            <person name="Figueroa M."/>
        </authorList>
    </citation>
    <scope>NUCLEOTIDE SEQUENCE [LARGE SCALE GENOMIC DNA]</scope>
    <source>
        <strain evidence="2">21-0</strain>
    </source>
</reference>
<dbReference type="EMBL" id="VSWC01000144">
    <property type="protein sequence ID" value="KAA1078508.1"/>
    <property type="molecule type" value="Genomic_DNA"/>
</dbReference>
<sequence length="975" mass="107603">MQEFLVPSICPPVFLQQPLIFHLCLSLRLTTTEPNPNQIIGANSTPPAHPINKIFSASSYCPTELNQTHNHLQTTSLVILGSHPSGYIPTSPSRLNPHRYVRVLTSSLDSNPNSDSTDQPEPYLIRFFPTLQSDQPPSRYPIVQPHHAEDLNCLAFRLRATTSSLASTHRLGSTHQADLVLSASVSPPNASTNYTWLPSLCIYSITTLKVEPPPLSSTFNMALDQSTLSLAAALAGSDNEDAQLADLAADLASQVDPVGPTSAQKTKRRPRARSASTQYASTDGPCDGEDDGHKKNKNGPSATQSAGKEVKLEELQELEKELMETKERMTRIQERIKKTTGFAPKREEFAFSQVTEALDLRLKVFKVKIEEGVSANQEVIVLDDEEEDPEPIRLPSFKKNKRPAPNPEPSNAVTKKSKTRIAGSSDDEHEDENENDNQDRDVDQSGRQKEKGKGKEVVTGDNLPEKVKGVVGLMHKWEPASACILVKTGSASLKLFFRNTLGNLTKNGGNSGRAGHELGVIADNIISNFLDFLPSTEPYWPKDQPNIRNNISSQLINFSRSAPFSVFLRSAPALMQVTHPDPFWNPNVVDFNKIYEAAQEEDESPNGSWTSVLAMFTRAEKDNTITYTEHKYRQKQVTTAFTRLDQIIRDAVSAVGSQADPPTATSTDGSQLEGVRKASCFIFNKVTSYGGAADPKDEAKRQSNVGTNEEPLNDFILRRIHELLLALSIANESTAIEKIEKEYKEAGTLSRNQIKKIKGELQATAIFRHGPPNSTTKNWALARRTSFAALAGFMCYGVAGWMLSQTNNRKYTMADTYGLLTLGDQRLRTIKEFEPTLTHPHPLAGGSWRRLNCHIYKVLHQSNIKRGTSADWIAAADRWRVEFSPAKVGELVLADIIQELQRPTYSITSKGGPALHPVLPVSANDTHDGLLKILEDQLPNLMTRSDYEAPPGQDEDEKMEGGGDVEFDDVVPGDS</sequence>